<reference evidence="4 5" key="1">
    <citation type="submission" date="2015-07" db="EMBL/GenBank/DDBJ databases">
        <title>Comparative genomics of the Sigatoka disease complex on banana suggests a link between parallel evolutionary changes in Pseudocercospora fijiensis and Pseudocercospora eumusae and increased virulence on the banana host.</title>
        <authorList>
            <person name="Chang T.-C."/>
            <person name="Salvucci A."/>
            <person name="Crous P.W."/>
            <person name="Stergiopoulos I."/>
        </authorList>
    </citation>
    <scope>NUCLEOTIDE SEQUENCE [LARGE SCALE GENOMIC DNA]</scope>
    <source>
        <strain evidence="4 5">CBS 116634</strain>
    </source>
</reference>
<gene>
    <name evidence="4" type="ORF">AC579_7013</name>
</gene>
<feature type="region of interest" description="Disordered" evidence="2">
    <location>
        <begin position="312"/>
        <end position="338"/>
    </location>
</feature>
<feature type="compositionally biased region" description="Polar residues" evidence="2">
    <location>
        <begin position="1051"/>
        <end position="1061"/>
    </location>
</feature>
<dbReference type="EMBL" id="LFZO01000839">
    <property type="protein sequence ID" value="KXS96292.1"/>
    <property type="molecule type" value="Genomic_DNA"/>
</dbReference>
<feature type="region of interest" description="Disordered" evidence="2">
    <location>
        <begin position="1046"/>
        <end position="1130"/>
    </location>
</feature>
<dbReference type="Pfam" id="PF01172">
    <property type="entry name" value="SBDS_N"/>
    <property type="match status" value="1"/>
</dbReference>
<dbReference type="InterPro" id="IPR035899">
    <property type="entry name" value="DBL_dom_sf"/>
</dbReference>
<evidence type="ECO:0000259" key="3">
    <source>
        <dbReference type="PROSITE" id="PS50010"/>
    </source>
</evidence>
<feature type="region of interest" description="Disordered" evidence="2">
    <location>
        <begin position="258"/>
        <end position="277"/>
    </location>
</feature>
<dbReference type="InterPro" id="IPR019783">
    <property type="entry name" value="SDO1/SBDS_N"/>
</dbReference>
<dbReference type="InterPro" id="IPR051092">
    <property type="entry name" value="FYVE_RhoGEF_PH"/>
</dbReference>
<feature type="domain" description="DH" evidence="3">
    <location>
        <begin position="401"/>
        <end position="665"/>
    </location>
</feature>
<dbReference type="Proteomes" id="UP000073492">
    <property type="component" value="Unassembled WGS sequence"/>
</dbReference>
<protein>
    <recommendedName>
        <fullName evidence="3">DH domain-containing protein</fullName>
    </recommendedName>
</protein>
<keyword evidence="5" id="KW-1185">Reference proteome</keyword>
<dbReference type="PANTHER" id="PTHR12673">
    <property type="entry name" value="FACIOGENITAL DYSPLASIA PROTEIN"/>
    <property type="match status" value="1"/>
</dbReference>
<accession>A0A139H1K7</accession>
<dbReference type="SUPFAM" id="SSF48065">
    <property type="entry name" value="DBL homology domain (DH-domain)"/>
    <property type="match status" value="1"/>
</dbReference>
<evidence type="ECO:0000313" key="5">
    <source>
        <dbReference type="Proteomes" id="UP000073492"/>
    </source>
</evidence>
<evidence type="ECO:0000256" key="1">
    <source>
        <dbReference type="SAM" id="Coils"/>
    </source>
</evidence>
<comment type="caution">
    <text evidence="4">The sequence shown here is derived from an EMBL/GenBank/DDBJ whole genome shotgun (WGS) entry which is preliminary data.</text>
</comment>
<feature type="region of interest" description="Disordered" evidence="2">
    <location>
        <begin position="181"/>
        <end position="200"/>
    </location>
</feature>
<feature type="region of interest" description="Disordered" evidence="2">
    <location>
        <begin position="207"/>
        <end position="245"/>
    </location>
</feature>
<dbReference type="SUPFAM" id="SSF89895">
    <property type="entry name" value="FYSH domain"/>
    <property type="match status" value="1"/>
</dbReference>
<dbReference type="PROSITE" id="PS50010">
    <property type="entry name" value="DH_2"/>
    <property type="match status" value="1"/>
</dbReference>
<dbReference type="Gene3D" id="3.30.1250.10">
    <property type="entry name" value="Ribosome maturation protein SBDS, N-terminal domain"/>
    <property type="match status" value="1"/>
</dbReference>
<dbReference type="OrthoDB" id="8059989at2759"/>
<dbReference type="Gene3D" id="1.20.900.10">
    <property type="entry name" value="Dbl homology (DH) domain"/>
    <property type="match status" value="1"/>
</dbReference>
<evidence type="ECO:0000313" key="4">
    <source>
        <dbReference type="EMBL" id="KXS96292.1"/>
    </source>
</evidence>
<dbReference type="InterPro" id="IPR011993">
    <property type="entry name" value="PH-like_dom_sf"/>
</dbReference>
<organism evidence="4 5">
    <name type="scientific">Pseudocercospora musae</name>
    <dbReference type="NCBI Taxonomy" id="113226"/>
    <lineage>
        <taxon>Eukaryota</taxon>
        <taxon>Fungi</taxon>
        <taxon>Dikarya</taxon>
        <taxon>Ascomycota</taxon>
        <taxon>Pezizomycotina</taxon>
        <taxon>Dothideomycetes</taxon>
        <taxon>Dothideomycetidae</taxon>
        <taxon>Mycosphaerellales</taxon>
        <taxon>Mycosphaerellaceae</taxon>
        <taxon>Pseudocercospora</taxon>
    </lineage>
</organism>
<dbReference type="SUPFAM" id="SSF50729">
    <property type="entry name" value="PH domain-like"/>
    <property type="match status" value="1"/>
</dbReference>
<keyword evidence="1" id="KW-0175">Coiled coil</keyword>
<dbReference type="InterPro" id="IPR036786">
    <property type="entry name" value="Ribosome_mat_SBDS_N_sf"/>
</dbReference>
<name>A0A139H1K7_9PEZI</name>
<feature type="region of interest" description="Disordered" evidence="2">
    <location>
        <begin position="959"/>
        <end position="1011"/>
    </location>
</feature>
<dbReference type="SMART" id="SM00325">
    <property type="entry name" value="RhoGEF"/>
    <property type="match status" value="1"/>
</dbReference>
<feature type="coiled-coil region" evidence="1">
    <location>
        <begin position="384"/>
        <end position="416"/>
    </location>
</feature>
<dbReference type="PANTHER" id="PTHR12673:SF159">
    <property type="entry name" value="LD03170P"/>
    <property type="match status" value="1"/>
</dbReference>
<dbReference type="GO" id="GO:0005085">
    <property type="term" value="F:guanyl-nucleotide exchange factor activity"/>
    <property type="evidence" value="ECO:0007669"/>
    <property type="project" value="InterPro"/>
</dbReference>
<dbReference type="Gene3D" id="2.30.29.30">
    <property type="entry name" value="Pleckstrin-homology domain (PH domain)/Phosphotyrosine-binding domain (PTB)"/>
    <property type="match status" value="1"/>
</dbReference>
<dbReference type="InterPro" id="IPR000219">
    <property type="entry name" value="DH_dom"/>
</dbReference>
<proteinExistence type="predicted"/>
<feature type="compositionally biased region" description="Low complexity" evidence="2">
    <location>
        <begin position="186"/>
        <end position="199"/>
    </location>
</feature>
<sequence length="1323" mass="146046">MASPGINRLSDLLHRAERLFQPPRTLLYRSKALQIASVNHDASRSPHTKSAISRTLTLPSLTSPRLMRACEFPFSSIVLHSHSIATTMAFVLPLPSNSPLAGLLDSEPHVRSSCSIASIRSTGTVQHNRLRSFSSSSFSSAGSNLLPVSLRRRNISSEDSSSTVRSASTINLGLGRIRSPFDHRSASTANSRRTSLASSCNGQKCLGPVLRASPEPPSSAPVAKSDHEDSGVLLHPSSSDSNLDNDEAVEDEDITLQHDEPLANEDEGRNSSLVISPTTEAPAFSRWVTKLRKRRQRPVPWTSPRKERWVLDDFDKRSSSPSKPARCSAHHKSDSQNSSLRFITSVRSATATLASASIATISRQWRRGHQRSSLISGSDTRPSIDSVRSVMDEAARQRAKKRREKLEELIRTEESYVADVKALSNAYCTVLPLQHTTTSFTRATTKRVIADILQLHDDMLGRLHHEVPFAEYDRTLAMESNVTKQTAKNHNRWHSVDGIPAHFTPKRAVLATIRQGRRSLNISRSDDHEETILRCSPQTIGAVAEIFANHLYRFAVYEEYGANYEMVQSDVEDSQRNVSNWFEYDKAIEAISAHINPLRSREANQKKAMTVKDLLIKPIQRIPRYELLFADLANLTPVCDDPNAHATIEELRVRLGEVCQQVNAAKETPPTRVRAMATTWLIGERLAFSSQIPRSMFLKLLGPVSLCGCLYIAYRSRVRIKGLYVVCILFDTHLVLASADDDHPTYNILACIMLAHATLEETDNQKGLQCHTAPHSWKVVFESSGKMYELIMSACSAVEADAWRDHICAGIDRQSQAETEDGRNALPLSCPLAGEMRSVGKALGKPSSFVRKMSRAATVGPSSDINQVIIKNTQAVKEVQENGSQTSLQIPRSQSVQSPVHIQTLAPRRGDRLRLEGILADVWSRETLPYPGMMRRSDPIRASANHVIRKFSMASITSNFSSSKRTPSYTSVKSGRKEDIAPSGASRSSRHDSFTTAPAGHTRPVPVNFHTAPDQFLPADFDIQDPAKSKKKSAFRTFTLTMERPFGPLLSNENKPSSLRRAQSVRGVPDDHSPPMCSPTPPPLQAQAEDTPSRPEPPVYSVVQESVNYPTALQPKTKPPPREVLPGRTPKKSKSRLFRIGLQTIAMSELGTDFALASYLDDDAIIIDANNKKDVIHARCWWLLWPLPSASAPVENDQLQDQDSIPPTTTMRGNEATTKVHYKGSSDDFIIFVDSAKAVQDWKQDSSIPLAQVVSGFKIFVTHKHGNTGIMDGASKAQLESEFGSSKDDDVVKQILEKGSIVESASSGRDGVKNISQGGTVAH</sequence>
<dbReference type="GO" id="GO:0005737">
    <property type="term" value="C:cytoplasm"/>
    <property type="evidence" value="ECO:0007669"/>
    <property type="project" value="TreeGrafter"/>
</dbReference>
<dbReference type="Pfam" id="PF00621">
    <property type="entry name" value="RhoGEF"/>
    <property type="match status" value="1"/>
</dbReference>
<feature type="compositionally biased region" description="Polar residues" evidence="2">
    <location>
        <begin position="959"/>
        <end position="973"/>
    </location>
</feature>
<feature type="compositionally biased region" description="Basic and acidic residues" evidence="2">
    <location>
        <begin position="258"/>
        <end position="269"/>
    </location>
</feature>
<evidence type="ECO:0000256" key="2">
    <source>
        <dbReference type="SAM" id="MobiDB-lite"/>
    </source>
</evidence>
<dbReference type="STRING" id="113226.A0A139H1K7"/>